<feature type="domain" description="EGF-like" evidence="6">
    <location>
        <begin position="76"/>
        <end position="118"/>
    </location>
</feature>
<evidence type="ECO:0000256" key="3">
    <source>
        <dbReference type="ARBA" id="ARBA00023157"/>
    </source>
</evidence>
<dbReference type="PANTHER" id="PTHR11219">
    <property type="entry name" value="TENEURIN AND N-ACETYLGLUCOSAMINE-1-PHOSPHODIESTER ALPHA-N-ACETYLGLUCOSAMINIDASE"/>
    <property type="match status" value="1"/>
</dbReference>
<dbReference type="SMART" id="SM00181">
    <property type="entry name" value="EGF"/>
    <property type="match status" value="3"/>
</dbReference>
<evidence type="ECO:0000256" key="2">
    <source>
        <dbReference type="ARBA" id="ARBA00022737"/>
    </source>
</evidence>
<dbReference type="InterPro" id="IPR013111">
    <property type="entry name" value="EGF_extracell"/>
</dbReference>
<evidence type="ECO:0000313" key="8">
    <source>
        <dbReference type="Proteomes" id="UP001165082"/>
    </source>
</evidence>
<gene>
    <name evidence="7" type="ORF">TrRE_jg2249</name>
</gene>
<reference evidence="7" key="1">
    <citation type="submission" date="2022-07" db="EMBL/GenBank/DDBJ databases">
        <title>Genome analysis of Parmales, a sister group of diatoms, reveals the evolutionary specialization of diatoms from phago-mixotrophs to photoautotrophs.</title>
        <authorList>
            <person name="Ban H."/>
            <person name="Sato S."/>
            <person name="Yoshikawa S."/>
            <person name="Kazumasa Y."/>
            <person name="Nakamura Y."/>
            <person name="Ichinomiya M."/>
            <person name="Saitoh K."/>
            <person name="Sato N."/>
            <person name="Blanc-Mathieu R."/>
            <person name="Endo H."/>
            <person name="Kuwata A."/>
            <person name="Ogata H."/>
        </authorList>
    </citation>
    <scope>NUCLEOTIDE SEQUENCE</scope>
</reference>
<evidence type="ECO:0000256" key="1">
    <source>
        <dbReference type="ARBA" id="ARBA00022536"/>
    </source>
</evidence>
<dbReference type="InterPro" id="IPR051216">
    <property type="entry name" value="Teneurin"/>
</dbReference>
<dbReference type="OrthoDB" id="6130531at2759"/>
<dbReference type="PROSITE" id="PS00022">
    <property type="entry name" value="EGF_1"/>
    <property type="match status" value="3"/>
</dbReference>
<dbReference type="PROSITE" id="PS50026">
    <property type="entry name" value="EGF_3"/>
    <property type="match status" value="2"/>
</dbReference>
<dbReference type="EMBL" id="BRXZ01002505">
    <property type="protein sequence ID" value="GMH63627.1"/>
    <property type="molecule type" value="Genomic_DNA"/>
</dbReference>
<evidence type="ECO:0000259" key="6">
    <source>
        <dbReference type="PROSITE" id="PS50026"/>
    </source>
</evidence>
<dbReference type="InterPro" id="IPR000742">
    <property type="entry name" value="EGF"/>
</dbReference>
<evidence type="ECO:0000256" key="5">
    <source>
        <dbReference type="SAM" id="MobiDB-lite"/>
    </source>
</evidence>
<feature type="disulfide bond" evidence="4">
    <location>
        <begin position="108"/>
        <end position="117"/>
    </location>
</feature>
<feature type="region of interest" description="Disordered" evidence="5">
    <location>
        <begin position="1"/>
        <end position="25"/>
    </location>
</feature>
<proteinExistence type="predicted"/>
<dbReference type="Pfam" id="PF07974">
    <property type="entry name" value="EGF_2"/>
    <property type="match status" value="2"/>
</dbReference>
<keyword evidence="3 4" id="KW-1015">Disulfide bond</keyword>
<dbReference type="Gene3D" id="2.10.25.10">
    <property type="entry name" value="Laminin"/>
    <property type="match status" value="1"/>
</dbReference>
<protein>
    <recommendedName>
        <fullName evidence="6">EGF-like domain-containing protein</fullName>
    </recommendedName>
</protein>
<keyword evidence="8" id="KW-1185">Reference proteome</keyword>
<keyword evidence="2" id="KW-0677">Repeat</keyword>
<dbReference type="PROSITE" id="PS01186">
    <property type="entry name" value="EGF_2"/>
    <property type="match status" value="2"/>
</dbReference>
<evidence type="ECO:0000313" key="7">
    <source>
        <dbReference type="EMBL" id="GMH63627.1"/>
    </source>
</evidence>
<dbReference type="PRINTS" id="PR00011">
    <property type="entry name" value="EGFLAMININ"/>
</dbReference>
<comment type="caution">
    <text evidence="4">Lacks conserved residue(s) required for the propagation of feature annotation.</text>
</comment>
<comment type="caution">
    <text evidence="7">The sequence shown here is derived from an EMBL/GenBank/DDBJ whole genome shotgun (WGS) entry which is preliminary data.</text>
</comment>
<dbReference type="AlphaFoldDB" id="A0A9W7A0D4"/>
<name>A0A9W7A0D4_9STRA</name>
<dbReference type="Proteomes" id="UP001165082">
    <property type="component" value="Unassembled WGS sequence"/>
</dbReference>
<organism evidence="7 8">
    <name type="scientific">Triparma retinervis</name>
    <dbReference type="NCBI Taxonomy" id="2557542"/>
    <lineage>
        <taxon>Eukaryota</taxon>
        <taxon>Sar</taxon>
        <taxon>Stramenopiles</taxon>
        <taxon>Ochrophyta</taxon>
        <taxon>Bolidophyceae</taxon>
        <taxon>Parmales</taxon>
        <taxon>Triparmaceae</taxon>
        <taxon>Triparma</taxon>
    </lineage>
</organism>
<feature type="domain" description="EGF-like" evidence="6">
    <location>
        <begin position="427"/>
        <end position="461"/>
    </location>
</feature>
<feature type="disulfide bond" evidence="4">
    <location>
        <begin position="80"/>
        <end position="90"/>
    </location>
</feature>
<accession>A0A9W7A0D4</accession>
<feature type="disulfide bond" evidence="4">
    <location>
        <begin position="451"/>
        <end position="460"/>
    </location>
</feature>
<keyword evidence="1 4" id="KW-0245">EGF-like domain</keyword>
<dbReference type="Gene3D" id="2.60.120.260">
    <property type="entry name" value="Galactose-binding domain-like"/>
    <property type="match status" value="1"/>
</dbReference>
<sequence length="757" mass="81253">MPPIHPPSRSLLPEPDGEGERGEGGEPLVAILNRAIGGLSRILLPAVSALLLSSVLLSVVPTISADPGVKNAWTVYGGGCPAGCSGHGQCVGAKQDGLVDKFGHECKCHSGYTGTACTLRVCPAGRAWADVPTAAQTAHADDVECSGFGFCNRMTGECTCRDGFEGNACQRTSCPKGDNNPETTWVDEIQVLDCKCDSNCQGWITLNYLGESTRLIPFNAAASLVEDELERLHMITDVRVKTYGSENGVCGPNGAATTIQFLRDDFKLRDYKNITVNATRLTGTNVAAAMYRSGQSSAYIPTVSSQKSTKVMLECAGRGTCNPDNKNDGTCKCYPGYGPSSDGRGGRPTEEFNYKDCGSIRTDFNWTGITCPYVAPQWGGAQSICGTKHNACNAQKQCNCTHGYEGGACEWLSCSKGKSWFDEAVSPTKAHQLAPCSNAGTCSKKTGQCTCSALFEGSVCSQMKCALNDTYVCGDKGVCMTMNKLATYSTTNGEYNSATYTSTDSTWDANKIQACYCRKSMAGNSYAWDWDQLGNDGMLESVAFNTFRGYHANTHTDYKGFDCSKMECPRGDDPLTPGDNEVQRIYCSATAGTFSIKFRENTTAAINWNDGAPIVKKKLEDIFTIGKVNVTFVNSTVVGTPGYGSGKGICNTTYASVEFLSELGDVPPLRVVSSTLSKKPNLSDSISKINVTEYYKGTKENLECSSHGYCNDDIGMCICEEGYSSSDGQGGKGHRGDCGFRYYDTQKYLPEAEVSDE</sequence>
<dbReference type="PANTHER" id="PTHR11219:SF70">
    <property type="entry name" value="EGF-LIKE DOMAIN-CONTAINING PROTEIN"/>
    <property type="match status" value="1"/>
</dbReference>
<evidence type="ECO:0000256" key="4">
    <source>
        <dbReference type="PROSITE-ProRule" id="PRU00076"/>
    </source>
</evidence>